<dbReference type="PIRSF" id="PIRSF006305">
    <property type="entry name" value="Maf"/>
    <property type="match status" value="1"/>
</dbReference>
<dbReference type="GO" id="GO:0047429">
    <property type="term" value="F:nucleoside triphosphate diphosphatase activity"/>
    <property type="evidence" value="ECO:0007669"/>
    <property type="project" value="InterPro"/>
</dbReference>
<reference evidence="3" key="1">
    <citation type="submission" date="2020-03" db="EMBL/GenBank/DDBJ databases">
        <title>FDA dAtabase for Regulatory Grade micrObial Sequences (FDA-ARGOS): Supporting development and validation of Infectious Disease Dx tests.</title>
        <authorList>
            <person name="Campos J."/>
            <person name="Goldberg B."/>
            <person name="Tallon L."/>
            <person name="Sadzewicz L."/>
            <person name="Vavikolanu K."/>
            <person name="Mehta A."/>
            <person name="Aluvathingal J."/>
            <person name="Nadendla S."/>
            <person name="Nandy P."/>
            <person name="Geyer C."/>
            <person name="Yan Y."/>
            <person name="Sichtig H."/>
        </authorList>
    </citation>
    <scope>NUCLEOTIDE SEQUENCE [LARGE SCALE GENOMIC DNA]</scope>
    <source>
        <strain evidence="3">FDAARGOS_652</strain>
    </source>
</reference>
<organism evidence="3 4">
    <name type="scientific">Candida parapsilosis</name>
    <name type="common">Yeast</name>
    <dbReference type="NCBI Taxonomy" id="5480"/>
    <lineage>
        <taxon>Eukaryota</taxon>
        <taxon>Fungi</taxon>
        <taxon>Dikarya</taxon>
        <taxon>Ascomycota</taxon>
        <taxon>Saccharomycotina</taxon>
        <taxon>Pichiomycetes</taxon>
        <taxon>Debaryomycetaceae</taxon>
        <taxon>Candida/Lodderomyces clade</taxon>
        <taxon>Candida</taxon>
    </lineage>
</organism>
<dbReference type="InterPro" id="IPR003697">
    <property type="entry name" value="Maf-like"/>
</dbReference>
<comment type="cofactor">
    <cofactor evidence="1">
        <name>a divalent metal cation</name>
        <dbReference type="ChEBI" id="CHEBI:60240"/>
    </cofactor>
</comment>
<dbReference type="AlphaFoldDB" id="A0A8X7NHN5"/>
<dbReference type="OrthoDB" id="10267058at2759"/>
<dbReference type="CDD" id="cd00555">
    <property type="entry name" value="Maf"/>
    <property type="match status" value="1"/>
</dbReference>
<protein>
    <submittedName>
        <fullName evidence="3">Septum formation protein Maf</fullName>
    </submittedName>
</protein>
<accession>A0A8X7NHN5</accession>
<dbReference type="SUPFAM" id="SSF52972">
    <property type="entry name" value="ITPase-like"/>
    <property type="match status" value="1"/>
</dbReference>
<dbReference type="Pfam" id="PF02545">
    <property type="entry name" value="Maf"/>
    <property type="match status" value="1"/>
</dbReference>
<sequence>MIFNTLLNEKLEKYNLILGSTSPRRQQILLQNFGVANFTISASNFPEDLDKSQITPLEYVQLTSRKKAEAIYQAHSDTFQSETLILTCDTIVTCNGKIFEKPMTQSKQAKFFEYFDTHKDIEVISAITVLKLNNGIVSEYQDHAVTKLSFKADNKDIIRAYIESGEGLEVAGGFKYQQLGCLLFDKISGDYYNVVGLPTNTYSLLLEAVG</sequence>
<gene>
    <name evidence="3" type="ORF">FOB60_005586</name>
</gene>
<dbReference type="NCBIfam" id="TIGR00172">
    <property type="entry name" value="maf"/>
    <property type="match status" value="1"/>
</dbReference>
<evidence type="ECO:0000256" key="2">
    <source>
        <dbReference type="ARBA" id="ARBA00022801"/>
    </source>
</evidence>
<keyword evidence="2" id="KW-0378">Hydrolase</keyword>
<dbReference type="EMBL" id="JABWAB010000013">
    <property type="protein sequence ID" value="KAF6042832.1"/>
    <property type="molecule type" value="Genomic_DNA"/>
</dbReference>
<name>A0A8X7NHN5_CANPA</name>
<dbReference type="Gene3D" id="3.90.950.10">
    <property type="match status" value="1"/>
</dbReference>
<evidence type="ECO:0000313" key="4">
    <source>
        <dbReference type="Proteomes" id="UP000590412"/>
    </source>
</evidence>
<dbReference type="PANTHER" id="PTHR43213:SF5">
    <property type="entry name" value="BIFUNCTIONAL DTTP_UTP PYROPHOSPHATASE_METHYLTRANSFERASE PROTEIN-RELATED"/>
    <property type="match status" value="1"/>
</dbReference>
<comment type="caution">
    <text evidence="3">The sequence shown here is derived from an EMBL/GenBank/DDBJ whole genome shotgun (WGS) entry which is preliminary data.</text>
</comment>
<proteinExistence type="inferred from homology"/>
<dbReference type="HAMAP" id="MF_00528">
    <property type="entry name" value="Maf"/>
    <property type="match status" value="1"/>
</dbReference>
<evidence type="ECO:0000313" key="3">
    <source>
        <dbReference type="EMBL" id="KAF6042832.1"/>
    </source>
</evidence>
<dbReference type="PANTHER" id="PTHR43213">
    <property type="entry name" value="BIFUNCTIONAL DTTP/UTP PYROPHOSPHATASE/METHYLTRANSFERASE PROTEIN-RELATED"/>
    <property type="match status" value="1"/>
</dbReference>
<dbReference type="InterPro" id="IPR029001">
    <property type="entry name" value="ITPase-like_fam"/>
</dbReference>
<evidence type="ECO:0000256" key="1">
    <source>
        <dbReference type="ARBA" id="ARBA00001968"/>
    </source>
</evidence>
<dbReference type="Proteomes" id="UP000590412">
    <property type="component" value="Unassembled WGS sequence"/>
</dbReference>